<dbReference type="OrthoDB" id="4410286at2"/>
<dbReference type="RefSeq" id="WP_047262876.1">
    <property type="nucleotide sequence ID" value="NZ_CP011542.1"/>
</dbReference>
<organism evidence="1 2">
    <name type="scientific">Corynebacterium mustelae</name>
    <dbReference type="NCBI Taxonomy" id="571915"/>
    <lineage>
        <taxon>Bacteria</taxon>
        <taxon>Bacillati</taxon>
        <taxon>Actinomycetota</taxon>
        <taxon>Actinomycetes</taxon>
        <taxon>Mycobacteriales</taxon>
        <taxon>Corynebacteriaceae</taxon>
        <taxon>Corynebacterium</taxon>
    </lineage>
</organism>
<accession>A0A0G3H536</accession>
<sequence length="252" mass="27939">MTNPTPLSPWQEAVARISRTSFQYKVLSATPKGSEMVAIADLSKPATAADLAVRFQNHYQPSHLYKAGSLAFQRAAHRLIGTSVGCWLLDGKFLQYCPEHTHVIVEKGAVTAMHVDVDNPPTLMSADAADVIDRTQKMVIPIMAAFSQATGVGRANLTGNCAATISAVARNIVRQDPHQDPEAMKHRVEELFDFWPGMSRLGWFEIIGGKLFYYRNSCCHWHSTGADNCDWCTKRPVMQRRQSFAQSVSQTS</sequence>
<evidence type="ECO:0000313" key="1">
    <source>
        <dbReference type="EMBL" id="AKK06943.1"/>
    </source>
</evidence>
<dbReference type="EMBL" id="CP011542">
    <property type="protein sequence ID" value="AKK06943.1"/>
    <property type="molecule type" value="Genomic_DNA"/>
</dbReference>
<keyword evidence="2" id="KW-1185">Reference proteome</keyword>
<dbReference type="PATRIC" id="fig|571915.4.peg.2840"/>
<dbReference type="AlphaFoldDB" id="A0A0G3H536"/>
<proteinExistence type="predicted"/>
<reference evidence="1 2" key="1">
    <citation type="journal article" date="2015" name="Genome Announc.">
        <title>Complete Genome Sequence of the Type Strain Corynebacterium mustelae DSM 45274, Isolated from Various Tissues of a Male Ferret with Lethal Sepsis.</title>
        <authorList>
            <person name="Ruckert C."/>
            <person name="Eimer J."/>
            <person name="Winkler A."/>
            <person name="Tauch A."/>
        </authorList>
    </citation>
    <scope>NUCLEOTIDE SEQUENCE [LARGE SCALE GENOMIC DNA]</scope>
    <source>
        <strain evidence="1 2">DSM 45274</strain>
    </source>
</reference>
<reference evidence="2" key="2">
    <citation type="submission" date="2015-05" db="EMBL/GenBank/DDBJ databases">
        <title>Complete genome sequence of Corynebacterium mustelae DSM 45274, isolated from various tissues of a male ferret with lethal sepsis.</title>
        <authorList>
            <person name="Ruckert C."/>
            <person name="Albersmeier A."/>
            <person name="Winkler A."/>
            <person name="Tauch A."/>
        </authorList>
    </citation>
    <scope>NUCLEOTIDE SEQUENCE [LARGE SCALE GENOMIC DNA]</scope>
    <source>
        <strain evidence="2">DSM 45274</strain>
    </source>
</reference>
<name>A0A0G3H536_9CORY</name>
<evidence type="ECO:0008006" key="3">
    <source>
        <dbReference type="Google" id="ProtNLM"/>
    </source>
</evidence>
<evidence type="ECO:0000313" key="2">
    <source>
        <dbReference type="Proteomes" id="UP000035199"/>
    </source>
</evidence>
<gene>
    <name evidence="1" type="ORF">CMUST_13245</name>
</gene>
<protein>
    <recommendedName>
        <fullName evidence="3">FhuF 2Fe-2S C-terminal domain</fullName>
    </recommendedName>
</protein>
<dbReference type="KEGG" id="cmv:CMUST_13245"/>
<dbReference type="STRING" id="571915.CMUST_13245"/>
<dbReference type="Proteomes" id="UP000035199">
    <property type="component" value="Chromosome"/>
</dbReference>